<feature type="transmembrane region" description="Helical" evidence="1">
    <location>
        <begin position="66"/>
        <end position="87"/>
    </location>
</feature>
<keyword evidence="1" id="KW-0812">Transmembrane</keyword>
<accession>A0A812M236</accession>
<feature type="non-terminal residue" evidence="2">
    <location>
        <position position="91"/>
    </location>
</feature>
<evidence type="ECO:0000256" key="1">
    <source>
        <dbReference type="SAM" id="Phobius"/>
    </source>
</evidence>
<comment type="caution">
    <text evidence="2">The sequence shown here is derived from an EMBL/GenBank/DDBJ whole genome shotgun (WGS) entry which is preliminary data.</text>
</comment>
<organism evidence="2 3">
    <name type="scientific">Symbiodinium pilosum</name>
    <name type="common">Dinoflagellate</name>
    <dbReference type="NCBI Taxonomy" id="2952"/>
    <lineage>
        <taxon>Eukaryota</taxon>
        <taxon>Sar</taxon>
        <taxon>Alveolata</taxon>
        <taxon>Dinophyceae</taxon>
        <taxon>Suessiales</taxon>
        <taxon>Symbiodiniaceae</taxon>
        <taxon>Symbiodinium</taxon>
    </lineage>
</organism>
<evidence type="ECO:0000313" key="3">
    <source>
        <dbReference type="Proteomes" id="UP000649617"/>
    </source>
</evidence>
<name>A0A812M236_SYMPI</name>
<dbReference type="EMBL" id="CAJNIZ010006541">
    <property type="protein sequence ID" value="CAE7250761.1"/>
    <property type="molecule type" value="Genomic_DNA"/>
</dbReference>
<keyword evidence="3" id="KW-1185">Reference proteome</keyword>
<keyword evidence="1" id="KW-0472">Membrane</keyword>
<dbReference type="AlphaFoldDB" id="A0A812M236"/>
<sequence length="91" mass="10255">MSVSCAHALEERRESLRVMVPQWLLVRLLAQQKPETEETVQCTQALLYAVEELRGRRALMLKVARYAVEALLPTAAVGFMLLVMSVADLEL</sequence>
<proteinExistence type="predicted"/>
<keyword evidence="1" id="KW-1133">Transmembrane helix</keyword>
<gene>
    <name evidence="2" type="ORF">SPIL2461_LOCUS4818</name>
</gene>
<dbReference type="Proteomes" id="UP000649617">
    <property type="component" value="Unassembled WGS sequence"/>
</dbReference>
<reference evidence="2" key="1">
    <citation type="submission" date="2021-02" db="EMBL/GenBank/DDBJ databases">
        <authorList>
            <person name="Dougan E. K."/>
            <person name="Rhodes N."/>
            <person name="Thang M."/>
            <person name="Chan C."/>
        </authorList>
    </citation>
    <scope>NUCLEOTIDE SEQUENCE</scope>
</reference>
<protein>
    <submittedName>
        <fullName evidence="2">Uncharacterized protein</fullName>
    </submittedName>
</protein>
<dbReference type="OrthoDB" id="426744at2759"/>
<evidence type="ECO:0000313" key="2">
    <source>
        <dbReference type="EMBL" id="CAE7250761.1"/>
    </source>
</evidence>